<gene>
    <name evidence="3" type="ORF">GIY23_19705</name>
</gene>
<sequence length="586" mass="58499">MSASPETPRPTRPPAPTATAQAMPPGPAPSAESGAGSFRAALGLAGLGAVLIGLAPLVGVVSPVAAPAFLSWPVLLLLAAIAPVLAWWFERGGRRATAAAVLLGPAVLAPGRFVLDTQLLVDAGRAARPELLLTSTLEPLEPSAGTWMLLAAHVASATAGVLVLRWIVRTAESRASSDGTVTHRQGLLAVVLLAAVVAAVGLTLMPFESDNPYLLPRSALDVTAPTAVLVGSFLMAVAVPVAGGFAATAADPDVVRGGLLGLGLGVLPVSLAPLLAVTFMSDVRFSWGPLLGVLAALTLAALARWTGTASSDETEVRLPALARLLRLAAAAGMLAGVLAVAAALLPQITLPDSADAPSSYPARPLLPAGVVLALLAAGVAMPRAALWLRPALVVGTAVVPLAAAASLDTVFAALSVDGARMGAGAWAAVAALVFAATAAVLGALAGGVERDDVDLTEVRVRTEMLLVAVPAAVLAVLAFAFPVLTAPDYSPPGLFHDVGTTSWGLLLGLVAVLAAVALATVCRPSRAAALLSGAVLVVAVRVLELPLTAGRAEASSAGLGLWCGLACAGVLVVGAFFAARSPESTE</sequence>
<feature type="region of interest" description="Disordered" evidence="1">
    <location>
        <begin position="1"/>
        <end position="32"/>
    </location>
</feature>
<feature type="transmembrane region" description="Helical" evidence="2">
    <location>
        <begin position="559"/>
        <end position="579"/>
    </location>
</feature>
<feature type="transmembrane region" description="Helical" evidence="2">
    <location>
        <begin position="227"/>
        <end position="247"/>
    </location>
</feature>
<proteinExistence type="predicted"/>
<feature type="transmembrane region" description="Helical" evidence="2">
    <location>
        <begin position="324"/>
        <end position="345"/>
    </location>
</feature>
<dbReference type="EMBL" id="CP045929">
    <property type="protein sequence ID" value="QGK71438.1"/>
    <property type="molecule type" value="Genomic_DNA"/>
</dbReference>
<feature type="transmembrane region" description="Helical" evidence="2">
    <location>
        <begin position="40"/>
        <end position="64"/>
    </location>
</feature>
<dbReference type="RefSeq" id="WP_154078014.1">
    <property type="nucleotide sequence ID" value="NZ_CP045929.1"/>
</dbReference>
<feature type="compositionally biased region" description="Low complexity" evidence="1">
    <location>
        <begin position="17"/>
        <end position="32"/>
    </location>
</feature>
<keyword evidence="2" id="KW-1133">Transmembrane helix</keyword>
<feature type="compositionally biased region" description="Pro residues" evidence="1">
    <location>
        <begin position="7"/>
        <end position="16"/>
    </location>
</feature>
<evidence type="ECO:0000313" key="3">
    <source>
        <dbReference type="EMBL" id="QGK71438.1"/>
    </source>
</evidence>
<dbReference type="Proteomes" id="UP000371041">
    <property type="component" value="Chromosome"/>
</dbReference>
<keyword evidence="2" id="KW-0472">Membrane</keyword>
<evidence type="ECO:0000256" key="1">
    <source>
        <dbReference type="SAM" id="MobiDB-lite"/>
    </source>
</evidence>
<accession>A0A5Q3QA48</accession>
<feature type="transmembrane region" description="Helical" evidence="2">
    <location>
        <begin position="528"/>
        <end position="547"/>
    </location>
</feature>
<feature type="transmembrane region" description="Helical" evidence="2">
    <location>
        <begin position="187"/>
        <end position="207"/>
    </location>
</feature>
<dbReference type="AlphaFoldDB" id="A0A5Q3QA48"/>
<keyword evidence="4" id="KW-1185">Reference proteome</keyword>
<evidence type="ECO:0000256" key="2">
    <source>
        <dbReference type="SAM" id="Phobius"/>
    </source>
</evidence>
<feature type="transmembrane region" description="Helical" evidence="2">
    <location>
        <begin position="425"/>
        <end position="444"/>
    </location>
</feature>
<feature type="transmembrane region" description="Helical" evidence="2">
    <location>
        <begin position="465"/>
        <end position="483"/>
    </location>
</feature>
<feature type="transmembrane region" description="Helical" evidence="2">
    <location>
        <begin position="96"/>
        <end position="115"/>
    </location>
</feature>
<feature type="transmembrane region" description="Helical" evidence="2">
    <location>
        <begin position="259"/>
        <end position="279"/>
    </location>
</feature>
<evidence type="ECO:0000313" key="4">
    <source>
        <dbReference type="Proteomes" id="UP000371041"/>
    </source>
</evidence>
<feature type="transmembrane region" description="Helical" evidence="2">
    <location>
        <begin position="391"/>
        <end position="413"/>
    </location>
</feature>
<protein>
    <submittedName>
        <fullName evidence="3">Uncharacterized protein</fullName>
    </submittedName>
</protein>
<feature type="transmembrane region" description="Helical" evidence="2">
    <location>
        <begin position="285"/>
        <end position="303"/>
    </location>
</feature>
<feature type="transmembrane region" description="Helical" evidence="2">
    <location>
        <begin position="70"/>
        <end position="89"/>
    </location>
</feature>
<feature type="transmembrane region" description="Helical" evidence="2">
    <location>
        <begin position="147"/>
        <end position="167"/>
    </location>
</feature>
<feature type="transmembrane region" description="Helical" evidence="2">
    <location>
        <begin position="503"/>
        <end position="521"/>
    </location>
</feature>
<organism evidence="3 4">
    <name type="scientific">Allosaccharopolyspora coralli</name>
    <dbReference type="NCBI Taxonomy" id="2665642"/>
    <lineage>
        <taxon>Bacteria</taxon>
        <taxon>Bacillati</taxon>
        <taxon>Actinomycetota</taxon>
        <taxon>Actinomycetes</taxon>
        <taxon>Pseudonocardiales</taxon>
        <taxon>Pseudonocardiaceae</taxon>
        <taxon>Allosaccharopolyspora</taxon>
    </lineage>
</organism>
<name>A0A5Q3QA48_9PSEU</name>
<dbReference type="KEGG" id="sace:GIY23_19705"/>
<feature type="transmembrane region" description="Helical" evidence="2">
    <location>
        <begin position="365"/>
        <end position="384"/>
    </location>
</feature>
<keyword evidence="2" id="KW-0812">Transmembrane</keyword>
<reference evidence="4" key="1">
    <citation type="submission" date="2019-11" db="EMBL/GenBank/DDBJ databases">
        <title>The complete genome sequence of Saccharopolyspora sp. E2A.</title>
        <authorList>
            <person name="Zhang G."/>
        </authorList>
    </citation>
    <scope>NUCLEOTIDE SEQUENCE [LARGE SCALE GENOMIC DNA]</scope>
    <source>
        <strain evidence="4">E2A</strain>
    </source>
</reference>